<keyword evidence="2" id="KW-1185">Reference proteome</keyword>
<protein>
    <submittedName>
        <fullName evidence="1">Uncharacterized protein</fullName>
    </submittedName>
</protein>
<dbReference type="Proteomes" id="UP000823749">
    <property type="component" value="Chromosome 3"/>
</dbReference>
<evidence type="ECO:0000313" key="1">
    <source>
        <dbReference type="EMBL" id="KAG5557873.1"/>
    </source>
</evidence>
<proteinExistence type="predicted"/>
<sequence>MRCLVVEKSDYMIVCSCTSEDMSCYSTRRGDSGGYSFHFGCSDGFADNVKRVCIRVDGAWQKEGLLGAFVWVAENLQAAERMQGSGKQVMLRANVAEATAFGSHSMVSCSRDNESYHSNGQFTSYLLSFCVRILNQIFG</sequence>
<name>A0AAV6KYL3_9ERIC</name>
<dbReference type="EMBL" id="JACTNZ010000003">
    <property type="protein sequence ID" value="KAG5557873.1"/>
    <property type="molecule type" value="Genomic_DNA"/>
</dbReference>
<organism evidence="1 2">
    <name type="scientific">Rhododendron griersonianum</name>
    <dbReference type="NCBI Taxonomy" id="479676"/>
    <lineage>
        <taxon>Eukaryota</taxon>
        <taxon>Viridiplantae</taxon>
        <taxon>Streptophyta</taxon>
        <taxon>Embryophyta</taxon>
        <taxon>Tracheophyta</taxon>
        <taxon>Spermatophyta</taxon>
        <taxon>Magnoliopsida</taxon>
        <taxon>eudicotyledons</taxon>
        <taxon>Gunneridae</taxon>
        <taxon>Pentapetalae</taxon>
        <taxon>asterids</taxon>
        <taxon>Ericales</taxon>
        <taxon>Ericaceae</taxon>
        <taxon>Ericoideae</taxon>
        <taxon>Rhodoreae</taxon>
        <taxon>Rhododendron</taxon>
    </lineage>
</organism>
<reference evidence="1" key="1">
    <citation type="submission" date="2020-08" db="EMBL/GenBank/DDBJ databases">
        <title>Plant Genome Project.</title>
        <authorList>
            <person name="Zhang R.-G."/>
        </authorList>
    </citation>
    <scope>NUCLEOTIDE SEQUENCE</scope>
    <source>
        <strain evidence="1">WSP0</strain>
        <tissue evidence="1">Leaf</tissue>
    </source>
</reference>
<comment type="caution">
    <text evidence="1">The sequence shown here is derived from an EMBL/GenBank/DDBJ whole genome shotgun (WGS) entry which is preliminary data.</text>
</comment>
<evidence type="ECO:0000313" key="2">
    <source>
        <dbReference type="Proteomes" id="UP000823749"/>
    </source>
</evidence>
<accession>A0AAV6KYL3</accession>
<gene>
    <name evidence="1" type="ORF">RHGRI_007941</name>
</gene>
<dbReference type="AlphaFoldDB" id="A0AAV6KYL3"/>